<feature type="compositionally biased region" description="Polar residues" evidence="1">
    <location>
        <begin position="181"/>
        <end position="193"/>
    </location>
</feature>
<feature type="compositionally biased region" description="Polar residues" evidence="1">
    <location>
        <begin position="241"/>
        <end position="253"/>
    </location>
</feature>
<feature type="compositionally biased region" description="Acidic residues" evidence="1">
    <location>
        <begin position="93"/>
        <end position="104"/>
    </location>
</feature>
<evidence type="ECO:0000313" key="3">
    <source>
        <dbReference type="EMBL" id="KAH6898724.1"/>
    </source>
</evidence>
<organism evidence="3 4">
    <name type="scientific">Thelonectria olida</name>
    <dbReference type="NCBI Taxonomy" id="1576542"/>
    <lineage>
        <taxon>Eukaryota</taxon>
        <taxon>Fungi</taxon>
        <taxon>Dikarya</taxon>
        <taxon>Ascomycota</taxon>
        <taxon>Pezizomycotina</taxon>
        <taxon>Sordariomycetes</taxon>
        <taxon>Hypocreomycetidae</taxon>
        <taxon>Hypocreales</taxon>
        <taxon>Nectriaceae</taxon>
        <taxon>Thelonectria</taxon>
    </lineage>
</organism>
<dbReference type="EMBL" id="JAGPYM010000002">
    <property type="protein sequence ID" value="KAH6898724.1"/>
    <property type="molecule type" value="Genomic_DNA"/>
</dbReference>
<gene>
    <name evidence="3" type="ORF">B0T10DRAFT_117383</name>
</gene>
<feature type="compositionally biased region" description="Polar residues" evidence="1">
    <location>
        <begin position="159"/>
        <end position="170"/>
    </location>
</feature>
<keyword evidence="2" id="KW-0812">Transmembrane</keyword>
<dbReference type="AlphaFoldDB" id="A0A9P8WGY5"/>
<feature type="region of interest" description="Disordered" evidence="1">
    <location>
        <begin position="1"/>
        <end position="203"/>
    </location>
</feature>
<comment type="caution">
    <text evidence="3">The sequence shown here is derived from an EMBL/GenBank/DDBJ whole genome shotgun (WGS) entry which is preliminary data.</text>
</comment>
<evidence type="ECO:0000256" key="2">
    <source>
        <dbReference type="SAM" id="Phobius"/>
    </source>
</evidence>
<evidence type="ECO:0000256" key="1">
    <source>
        <dbReference type="SAM" id="MobiDB-lite"/>
    </source>
</evidence>
<dbReference type="Proteomes" id="UP000777438">
    <property type="component" value="Unassembled WGS sequence"/>
</dbReference>
<feature type="region of interest" description="Disordered" evidence="1">
    <location>
        <begin position="266"/>
        <end position="312"/>
    </location>
</feature>
<feature type="compositionally biased region" description="Low complexity" evidence="1">
    <location>
        <begin position="266"/>
        <end position="278"/>
    </location>
</feature>
<feature type="compositionally biased region" description="Acidic residues" evidence="1">
    <location>
        <begin position="123"/>
        <end position="135"/>
    </location>
</feature>
<proteinExistence type="predicted"/>
<accession>A0A9P8WGY5</accession>
<feature type="compositionally biased region" description="Low complexity" evidence="1">
    <location>
        <begin position="40"/>
        <end position="49"/>
    </location>
</feature>
<evidence type="ECO:0000313" key="4">
    <source>
        <dbReference type="Proteomes" id="UP000777438"/>
    </source>
</evidence>
<feature type="region of interest" description="Disordered" evidence="1">
    <location>
        <begin position="230"/>
        <end position="253"/>
    </location>
</feature>
<sequence>MEEQTGQSCQGSRMSRAATRSSPGLPQQRRFDESWVEVASQPSSSSLSSIGDEIVTTGLRVAAPYARRRRLHPNRSLPAQPTAIHAVAAEASSQDEYEESESEDDRGVLTSSTEGIHPLQPEADMDSDADSDGDDNVTALGRAPDQPVFRPQPNAFSHPPSQNHRSNSDSAMPPHPHSGFTRPSFSQRSQTRPRNAVPNFMSPAVREENDAALRASLTTLLSCAHAARGLPKSKEEAEAQRTANTGVGPSTQPMELLLVPESELGAEPPRAQRARQATPSPPRKRASPTRSVSTDKVRHGTATGLAPRASKKKKTVSSEEALISPTLLTWVVSAGVVVLVSVVGFGAGYVIGREVGKQEALAVSVGSVGSVNDTTSCGSEVIRSSGSGLRKLRWGVVGKSIVA</sequence>
<protein>
    <submittedName>
        <fullName evidence="3">Uncharacterized protein</fullName>
    </submittedName>
</protein>
<keyword evidence="2" id="KW-1133">Transmembrane helix</keyword>
<keyword evidence="2" id="KW-0472">Membrane</keyword>
<keyword evidence="4" id="KW-1185">Reference proteome</keyword>
<dbReference type="OrthoDB" id="5413188at2759"/>
<feature type="transmembrane region" description="Helical" evidence="2">
    <location>
        <begin position="327"/>
        <end position="351"/>
    </location>
</feature>
<feature type="compositionally biased region" description="Polar residues" evidence="1">
    <location>
        <begin position="1"/>
        <end position="25"/>
    </location>
</feature>
<name>A0A9P8WGY5_9HYPO</name>
<reference evidence="3 4" key="1">
    <citation type="journal article" date="2021" name="Nat. Commun.">
        <title>Genetic determinants of endophytism in the Arabidopsis root mycobiome.</title>
        <authorList>
            <person name="Mesny F."/>
            <person name="Miyauchi S."/>
            <person name="Thiergart T."/>
            <person name="Pickel B."/>
            <person name="Atanasova L."/>
            <person name="Karlsson M."/>
            <person name="Huettel B."/>
            <person name="Barry K.W."/>
            <person name="Haridas S."/>
            <person name="Chen C."/>
            <person name="Bauer D."/>
            <person name="Andreopoulos W."/>
            <person name="Pangilinan J."/>
            <person name="LaButti K."/>
            <person name="Riley R."/>
            <person name="Lipzen A."/>
            <person name="Clum A."/>
            <person name="Drula E."/>
            <person name="Henrissat B."/>
            <person name="Kohler A."/>
            <person name="Grigoriev I.V."/>
            <person name="Martin F.M."/>
            <person name="Hacquard S."/>
        </authorList>
    </citation>
    <scope>NUCLEOTIDE SEQUENCE [LARGE SCALE GENOMIC DNA]</scope>
    <source>
        <strain evidence="3 4">MPI-CAGE-CH-0241</strain>
    </source>
</reference>